<feature type="compositionally biased region" description="Acidic residues" evidence="1">
    <location>
        <begin position="195"/>
        <end position="204"/>
    </location>
</feature>
<comment type="caution">
    <text evidence="3">The sequence shown here is derived from an EMBL/GenBank/DDBJ whole genome shotgun (WGS) entry which is preliminary data.</text>
</comment>
<feature type="domain" description="Transposase MuDR plant" evidence="2">
    <location>
        <begin position="234"/>
        <end position="282"/>
    </location>
</feature>
<accession>A0A1E5V8M4</accession>
<dbReference type="EMBL" id="LWDX02047784">
    <property type="protein sequence ID" value="OEL21471.1"/>
    <property type="molecule type" value="Genomic_DNA"/>
</dbReference>
<feature type="region of interest" description="Disordered" evidence="1">
    <location>
        <begin position="106"/>
        <end position="135"/>
    </location>
</feature>
<feature type="region of interest" description="Disordered" evidence="1">
    <location>
        <begin position="166"/>
        <end position="213"/>
    </location>
</feature>
<evidence type="ECO:0000313" key="4">
    <source>
        <dbReference type="Proteomes" id="UP000095767"/>
    </source>
</evidence>
<evidence type="ECO:0000256" key="1">
    <source>
        <dbReference type="SAM" id="MobiDB-lite"/>
    </source>
</evidence>
<dbReference type="STRING" id="888268.A0A1E5V8M4"/>
<dbReference type="InterPro" id="IPR004332">
    <property type="entry name" value="Transposase_MuDR"/>
</dbReference>
<proteinExistence type="predicted"/>
<protein>
    <recommendedName>
        <fullName evidence="2">Transposase MuDR plant domain-containing protein</fullName>
    </recommendedName>
</protein>
<feature type="compositionally biased region" description="Acidic residues" evidence="1">
    <location>
        <begin position="125"/>
        <end position="135"/>
    </location>
</feature>
<dbReference type="Pfam" id="PF03108">
    <property type="entry name" value="DBD_Tnp_Mut"/>
    <property type="match status" value="1"/>
</dbReference>
<dbReference type="AlphaFoldDB" id="A0A1E5V8M4"/>
<keyword evidence="4" id="KW-1185">Reference proteome</keyword>
<organism evidence="3 4">
    <name type="scientific">Dichanthelium oligosanthes</name>
    <dbReference type="NCBI Taxonomy" id="888268"/>
    <lineage>
        <taxon>Eukaryota</taxon>
        <taxon>Viridiplantae</taxon>
        <taxon>Streptophyta</taxon>
        <taxon>Embryophyta</taxon>
        <taxon>Tracheophyta</taxon>
        <taxon>Spermatophyta</taxon>
        <taxon>Magnoliopsida</taxon>
        <taxon>Liliopsida</taxon>
        <taxon>Poales</taxon>
        <taxon>Poaceae</taxon>
        <taxon>PACMAD clade</taxon>
        <taxon>Panicoideae</taxon>
        <taxon>Panicodae</taxon>
        <taxon>Paniceae</taxon>
        <taxon>Dichantheliinae</taxon>
        <taxon>Dichanthelium</taxon>
    </lineage>
</organism>
<evidence type="ECO:0000313" key="3">
    <source>
        <dbReference type="EMBL" id="OEL21471.1"/>
    </source>
</evidence>
<feature type="non-terminal residue" evidence="3">
    <location>
        <position position="1"/>
    </location>
</feature>
<sequence length="314" mass="35811">LGIEEITLRLDYGMGGPSLRVYWLLLGNDLSNGLLIIIPDEETLVMKQVTNRVKTFVLYYDHYNYIANNNWEDIVLNPISSLPKVLSPSKVEHILKKDGEKLPSFYNNIQRSSGGGDAGIGPMTEGEDDDSADSDFVDSDFEVQDDDDDLFSDNVDGTVIGQGAAKGKDISKGNTSGVRRQNVMEADNTQREWDEVPTDEEELELPNSNEEGKVTNNLKSFRHEDVNNPIFRIKTKFPSVEVLRKAITEYSLKHRVEIRLPRNDRTRIEAHCADGCPWFLYALLDSRVNFFLVNRYVRDHNRVKQWVLKRCIAK</sequence>
<reference evidence="3 4" key="1">
    <citation type="submission" date="2016-09" db="EMBL/GenBank/DDBJ databases">
        <title>The draft genome of Dichanthelium oligosanthes: A C3 panicoid grass species.</title>
        <authorList>
            <person name="Studer A.J."/>
            <person name="Schnable J.C."/>
            <person name="Brutnell T.P."/>
        </authorList>
    </citation>
    <scope>NUCLEOTIDE SEQUENCE [LARGE SCALE GENOMIC DNA]</scope>
    <source>
        <strain evidence="4">cv. Kellogg 1175</strain>
        <tissue evidence="3">Leaf</tissue>
    </source>
</reference>
<dbReference type="OrthoDB" id="695246at2759"/>
<dbReference type="Proteomes" id="UP000095767">
    <property type="component" value="Unassembled WGS sequence"/>
</dbReference>
<name>A0A1E5V8M4_9POAL</name>
<evidence type="ECO:0000259" key="2">
    <source>
        <dbReference type="Pfam" id="PF03108"/>
    </source>
</evidence>
<gene>
    <name evidence="3" type="ORF">BAE44_0017511</name>
</gene>